<gene>
    <name evidence="1" type="ORF">NE237_029339</name>
</gene>
<reference evidence="1" key="1">
    <citation type="journal article" date="2023" name="Plant J.">
        <title>The genome of the king protea, Protea cynaroides.</title>
        <authorList>
            <person name="Chang J."/>
            <person name="Duong T.A."/>
            <person name="Schoeman C."/>
            <person name="Ma X."/>
            <person name="Roodt D."/>
            <person name="Barker N."/>
            <person name="Li Z."/>
            <person name="Van de Peer Y."/>
            <person name="Mizrachi E."/>
        </authorList>
    </citation>
    <scope>NUCLEOTIDE SEQUENCE</scope>
    <source>
        <tissue evidence="1">Young leaves</tissue>
    </source>
</reference>
<proteinExistence type="predicted"/>
<dbReference type="AlphaFoldDB" id="A0A9Q0GR12"/>
<dbReference type="EMBL" id="JAMYWD010000012">
    <property type="protein sequence ID" value="KAJ4952507.1"/>
    <property type="molecule type" value="Genomic_DNA"/>
</dbReference>
<dbReference type="OrthoDB" id="929445at2759"/>
<keyword evidence="2" id="KW-1185">Reference proteome</keyword>
<dbReference type="Proteomes" id="UP001141806">
    <property type="component" value="Unassembled WGS sequence"/>
</dbReference>
<accession>A0A9Q0GR12</accession>
<evidence type="ECO:0000313" key="1">
    <source>
        <dbReference type="EMBL" id="KAJ4952507.1"/>
    </source>
</evidence>
<organism evidence="1 2">
    <name type="scientific">Protea cynaroides</name>
    <dbReference type="NCBI Taxonomy" id="273540"/>
    <lineage>
        <taxon>Eukaryota</taxon>
        <taxon>Viridiplantae</taxon>
        <taxon>Streptophyta</taxon>
        <taxon>Embryophyta</taxon>
        <taxon>Tracheophyta</taxon>
        <taxon>Spermatophyta</taxon>
        <taxon>Magnoliopsida</taxon>
        <taxon>Proteales</taxon>
        <taxon>Proteaceae</taxon>
        <taxon>Protea</taxon>
    </lineage>
</organism>
<name>A0A9Q0GR12_9MAGN</name>
<evidence type="ECO:0000313" key="2">
    <source>
        <dbReference type="Proteomes" id="UP001141806"/>
    </source>
</evidence>
<comment type="caution">
    <text evidence="1">The sequence shown here is derived from an EMBL/GenBank/DDBJ whole genome shotgun (WGS) entry which is preliminary data.</text>
</comment>
<sequence>MLNDNKPVATRSLSLATFLCWQIWLAKNDDRIQRKKWNPMDVINKAVIEFDEFAAVQWPSVIQNNILQSLSVTDRILSQRASAEFVICMDTSLSSDSSLGGLGIAFFDLSSGLLYKALSSKCQFQHAIQGEALAIWTALLKTTRGK</sequence>
<protein>
    <submittedName>
        <fullName evidence="1">Uncharacterized protein</fullName>
    </submittedName>
</protein>